<dbReference type="Pfam" id="PF00106">
    <property type="entry name" value="adh_short"/>
    <property type="match status" value="1"/>
</dbReference>
<comment type="caution">
    <text evidence="5">The sequence shown here is derived from an EMBL/GenBank/DDBJ whole genome shotgun (WGS) entry which is preliminary data.</text>
</comment>
<dbReference type="Proteomes" id="UP000481861">
    <property type="component" value="Unassembled WGS sequence"/>
</dbReference>
<organism evidence="5 6">
    <name type="scientific">Massariosphaeria phaeospora</name>
    <dbReference type="NCBI Taxonomy" id="100035"/>
    <lineage>
        <taxon>Eukaryota</taxon>
        <taxon>Fungi</taxon>
        <taxon>Dikarya</taxon>
        <taxon>Ascomycota</taxon>
        <taxon>Pezizomycotina</taxon>
        <taxon>Dothideomycetes</taxon>
        <taxon>Pleosporomycetidae</taxon>
        <taxon>Pleosporales</taxon>
        <taxon>Pleosporales incertae sedis</taxon>
        <taxon>Massariosphaeria</taxon>
    </lineage>
</organism>
<name>A0A7C8I334_9PLEO</name>
<protein>
    <recommendedName>
        <fullName evidence="7">3-oxoacyl-reductase</fullName>
    </recommendedName>
</protein>
<evidence type="ECO:0000256" key="2">
    <source>
        <dbReference type="ARBA" id="ARBA00022857"/>
    </source>
</evidence>
<dbReference type="GO" id="GO:0048038">
    <property type="term" value="F:quinone binding"/>
    <property type="evidence" value="ECO:0007669"/>
    <property type="project" value="TreeGrafter"/>
</dbReference>
<dbReference type="SUPFAM" id="SSF51735">
    <property type="entry name" value="NAD(P)-binding Rossmann-fold domains"/>
    <property type="match status" value="1"/>
</dbReference>
<accession>A0A7C8I334</accession>
<keyword evidence="3" id="KW-0560">Oxidoreductase</keyword>
<dbReference type="InterPro" id="IPR036291">
    <property type="entry name" value="NAD(P)-bd_dom_sf"/>
</dbReference>
<evidence type="ECO:0000256" key="3">
    <source>
        <dbReference type="ARBA" id="ARBA00023002"/>
    </source>
</evidence>
<evidence type="ECO:0008006" key="7">
    <source>
        <dbReference type="Google" id="ProtNLM"/>
    </source>
</evidence>
<proteinExistence type="inferred from homology"/>
<dbReference type="PRINTS" id="PR00080">
    <property type="entry name" value="SDRFAMILY"/>
</dbReference>
<reference evidence="5 6" key="1">
    <citation type="submission" date="2020-01" db="EMBL/GenBank/DDBJ databases">
        <authorList>
            <consortium name="DOE Joint Genome Institute"/>
            <person name="Haridas S."/>
            <person name="Albert R."/>
            <person name="Binder M."/>
            <person name="Bloem J."/>
            <person name="Labutti K."/>
            <person name="Salamov A."/>
            <person name="Andreopoulos B."/>
            <person name="Baker S.E."/>
            <person name="Barry K."/>
            <person name="Bills G."/>
            <person name="Bluhm B.H."/>
            <person name="Cannon C."/>
            <person name="Castanera R."/>
            <person name="Culley D.E."/>
            <person name="Daum C."/>
            <person name="Ezra D."/>
            <person name="Gonzalez J.B."/>
            <person name="Henrissat B."/>
            <person name="Kuo A."/>
            <person name="Liang C."/>
            <person name="Lipzen A."/>
            <person name="Lutzoni F."/>
            <person name="Magnuson J."/>
            <person name="Mondo S."/>
            <person name="Nolan M."/>
            <person name="Ohm R."/>
            <person name="Pangilinan J."/>
            <person name="Park H.-J.H."/>
            <person name="Ramirez L."/>
            <person name="Alfaro M."/>
            <person name="Sun H."/>
            <person name="Tritt A."/>
            <person name="Yoshinaga Y."/>
            <person name="Zwiers L.-H.L."/>
            <person name="Turgeon B.G."/>
            <person name="Goodwin S.B."/>
            <person name="Spatafora J.W."/>
            <person name="Crous P.W."/>
            <person name="Grigoriev I.V."/>
        </authorList>
    </citation>
    <scope>NUCLEOTIDE SEQUENCE [LARGE SCALE GENOMIC DNA]</scope>
    <source>
        <strain evidence="5 6">CBS 611.86</strain>
    </source>
</reference>
<dbReference type="GO" id="GO:0016616">
    <property type="term" value="F:oxidoreductase activity, acting on the CH-OH group of donors, NAD or NADP as acceptor"/>
    <property type="evidence" value="ECO:0007669"/>
    <property type="project" value="TreeGrafter"/>
</dbReference>
<dbReference type="InterPro" id="IPR020904">
    <property type="entry name" value="Sc_DH/Rdtase_CS"/>
</dbReference>
<evidence type="ECO:0000313" key="5">
    <source>
        <dbReference type="EMBL" id="KAF2869597.1"/>
    </source>
</evidence>
<dbReference type="EMBL" id="JAADJZ010000015">
    <property type="protein sequence ID" value="KAF2869597.1"/>
    <property type="molecule type" value="Genomic_DNA"/>
</dbReference>
<comment type="similarity">
    <text evidence="1 4">Belongs to the short-chain dehydrogenases/reductases (SDR) family.</text>
</comment>
<dbReference type="Pfam" id="PF13561">
    <property type="entry name" value="adh_short_C2"/>
    <property type="match status" value="1"/>
</dbReference>
<dbReference type="PANTHER" id="PTHR42760">
    <property type="entry name" value="SHORT-CHAIN DEHYDROGENASES/REDUCTASES FAMILY MEMBER"/>
    <property type="match status" value="1"/>
</dbReference>
<keyword evidence="6" id="KW-1185">Reference proteome</keyword>
<dbReference type="PANTHER" id="PTHR42760:SF133">
    <property type="entry name" value="3-OXOACYL-[ACYL-CARRIER-PROTEIN] REDUCTASE"/>
    <property type="match status" value="1"/>
</dbReference>
<evidence type="ECO:0000256" key="4">
    <source>
        <dbReference type="RuleBase" id="RU000363"/>
    </source>
</evidence>
<dbReference type="Gene3D" id="3.40.50.720">
    <property type="entry name" value="NAD(P)-binding Rossmann-like Domain"/>
    <property type="match status" value="1"/>
</dbReference>
<evidence type="ECO:0000313" key="6">
    <source>
        <dbReference type="Proteomes" id="UP000481861"/>
    </source>
</evidence>
<dbReference type="PROSITE" id="PS00061">
    <property type="entry name" value="ADH_SHORT"/>
    <property type="match status" value="1"/>
</dbReference>
<dbReference type="GO" id="GO:0006633">
    <property type="term" value="P:fatty acid biosynthetic process"/>
    <property type="evidence" value="ECO:0007669"/>
    <property type="project" value="TreeGrafter"/>
</dbReference>
<dbReference type="PRINTS" id="PR00081">
    <property type="entry name" value="GDHRDH"/>
</dbReference>
<sequence>MPPLRHAFITGGSRGIGLSIAHLLARHSFRCTLVARSETALSAAVASLPSSQPRHKYIVGDVSKQSFWTSPVLGDALPRPTQKQQRGQIDVLVNCAGVSQEKVFARTSAEELQSVVATNLTGLMMGTRFLLRQGYIQGGGKGEREAELEDWAGGPFSPVIINVASLLGLKGGYGAAAYAASKAGVLGFTRALATETGSQGLRVNAIVPGYINTDMTSTGAIDRKSLLQKIPLQRFGNPEEIASAALFLTQNQYAHNCVINLDGGLSAV</sequence>
<dbReference type="AlphaFoldDB" id="A0A7C8I334"/>
<dbReference type="InterPro" id="IPR002347">
    <property type="entry name" value="SDR_fam"/>
</dbReference>
<evidence type="ECO:0000256" key="1">
    <source>
        <dbReference type="ARBA" id="ARBA00006484"/>
    </source>
</evidence>
<keyword evidence="2" id="KW-0521">NADP</keyword>
<gene>
    <name evidence="5" type="ORF">BDV95DRAFT_608441</name>
</gene>
<dbReference type="OrthoDB" id="1669814at2759"/>